<protein>
    <recommendedName>
        <fullName evidence="6">Beta-agarase</fullName>
    </recommendedName>
</protein>
<evidence type="ECO:0000259" key="3">
    <source>
        <dbReference type="Pfam" id="PF18206"/>
    </source>
</evidence>
<dbReference type="SUPFAM" id="SSF51445">
    <property type="entry name" value="(Trans)glycosidases"/>
    <property type="match status" value="1"/>
</dbReference>
<feature type="domain" description="Beta-porphyranase A C-terminal" evidence="2">
    <location>
        <begin position="522"/>
        <end position="615"/>
    </location>
</feature>
<dbReference type="Proteomes" id="UP001290861">
    <property type="component" value="Unassembled WGS sequence"/>
</dbReference>
<comment type="caution">
    <text evidence="4">The sequence shown here is derived from an EMBL/GenBank/DDBJ whole genome shotgun (WGS) entry which is preliminary data.</text>
</comment>
<feature type="chain" id="PRO_5046551523" description="Beta-agarase" evidence="1">
    <location>
        <begin position="24"/>
        <end position="618"/>
    </location>
</feature>
<dbReference type="InterPro" id="IPR040527">
    <property type="entry name" value="Beta-sand_Porphyrn"/>
</dbReference>
<proteinExistence type="predicted"/>
<dbReference type="InterPro" id="IPR041224">
    <property type="entry name" value="BPA_C"/>
</dbReference>
<dbReference type="EMBL" id="JARVCO010000002">
    <property type="protein sequence ID" value="MDZ8117522.1"/>
    <property type="molecule type" value="Genomic_DNA"/>
</dbReference>
<organism evidence="4 5">
    <name type="scientific">Pontiella agarivorans</name>
    <dbReference type="NCBI Taxonomy" id="3038953"/>
    <lineage>
        <taxon>Bacteria</taxon>
        <taxon>Pseudomonadati</taxon>
        <taxon>Kiritimatiellota</taxon>
        <taxon>Kiritimatiellia</taxon>
        <taxon>Kiritimatiellales</taxon>
        <taxon>Pontiellaceae</taxon>
        <taxon>Pontiella</taxon>
    </lineage>
</organism>
<accession>A0ABU5MTJ6</accession>
<evidence type="ECO:0000256" key="1">
    <source>
        <dbReference type="SAM" id="SignalP"/>
    </source>
</evidence>
<keyword evidence="5" id="KW-1185">Reference proteome</keyword>
<dbReference type="Gene3D" id="3.20.20.80">
    <property type="entry name" value="Glycosidases"/>
    <property type="match status" value="1"/>
</dbReference>
<feature type="signal peptide" evidence="1">
    <location>
        <begin position="1"/>
        <end position="23"/>
    </location>
</feature>
<feature type="domain" description="Porphyranase beta-sandwich" evidence="3">
    <location>
        <begin position="411"/>
        <end position="512"/>
    </location>
</feature>
<reference evidence="4 5" key="1">
    <citation type="journal article" date="2024" name="Appl. Environ. Microbiol.">
        <title>Pontiella agarivorans sp. nov., a novel marine anaerobic bacterium capable of degrading macroalgal polysaccharides and fixing nitrogen.</title>
        <authorList>
            <person name="Liu N."/>
            <person name="Kivenson V."/>
            <person name="Peng X."/>
            <person name="Cui Z."/>
            <person name="Lankiewicz T.S."/>
            <person name="Gosselin K.M."/>
            <person name="English C.J."/>
            <person name="Blair E.M."/>
            <person name="O'Malley M.A."/>
            <person name="Valentine D.L."/>
        </authorList>
    </citation>
    <scope>NUCLEOTIDE SEQUENCE [LARGE SCALE GENOMIC DNA]</scope>
    <source>
        <strain evidence="4 5">NLcol2</strain>
    </source>
</reference>
<evidence type="ECO:0000313" key="4">
    <source>
        <dbReference type="EMBL" id="MDZ8117522.1"/>
    </source>
</evidence>
<dbReference type="InterPro" id="IPR017853">
    <property type="entry name" value="GH"/>
</dbReference>
<dbReference type="Pfam" id="PF18206">
    <property type="entry name" value="Porphyrn_cat_1"/>
    <property type="match status" value="1"/>
</dbReference>
<dbReference type="Pfam" id="PF18040">
    <property type="entry name" value="BPA_C"/>
    <property type="match status" value="1"/>
</dbReference>
<dbReference type="CDD" id="cd21510">
    <property type="entry name" value="agarase_cat"/>
    <property type="match status" value="1"/>
</dbReference>
<evidence type="ECO:0000313" key="5">
    <source>
        <dbReference type="Proteomes" id="UP001290861"/>
    </source>
</evidence>
<gene>
    <name evidence="4" type="ORF">P9H32_02705</name>
</gene>
<keyword evidence="1" id="KW-0732">Signal</keyword>
<name>A0ABU5MTJ6_9BACT</name>
<evidence type="ECO:0008006" key="6">
    <source>
        <dbReference type="Google" id="ProtNLM"/>
    </source>
</evidence>
<dbReference type="RefSeq" id="WP_322607323.1">
    <property type="nucleotide sequence ID" value="NZ_JARVCO010000002.1"/>
</dbReference>
<evidence type="ECO:0000259" key="2">
    <source>
        <dbReference type="Pfam" id="PF18040"/>
    </source>
</evidence>
<dbReference type="Gene3D" id="2.60.120.1200">
    <property type="match status" value="1"/>
</dbReference>
<sequence>MMRKLKAVAAAAVLVPLLGGAEAEQVEVKLDPAKIRNIGGVSVFDRNQFITIHEGFGSTDLEDADLKYIEEVLEANYGRDGGLLSWMAEDLPADPKNPDMPDMQHIRTYFDKKFRTEYDGRRMIPSNMEKVILCTHPEIMHGHAENTSTPWGPKTPEATAEFTAQFLKQGFSDAERPKILEVYNEPFVKADRIPTTVEAMCMQHNVVAKRVKELTPDVMVGGYSAAWVEVESRNFEHWKSWQQTFMDIAGENMDFWSYHIYDGVNVKGTPRNRTGSNSEAIMDLIDTYSHMKFGVAKPIMITEYGKIPEGNMSTMPYSAARSAGMLYSAMGQLMTYMDHPDRLMRVIPFILGKALWTYDMTTDPVPGEANPYLLWRRRADGSFAETDLSKFYYFWKGVGGEWRESRSSCPDVRVHMLADGKRLNVIFMNLDEHPKQVRLSGLAGLETDGVRIRSLTTNCERPILGEHPVSAVPSNLDMEEGDAVLLMIDLKEPLRTNGQVREHRVYATDYLQDIEAGKTISFTFRNVPTGNGTAVLRLSPGRELGKQPLPSTISLNGTKLEIPTNWAGDDQEGRANFFGMVEFRVPMEALKQTSVLEMVYPDSGGKAACAVLQVNLNQ</sequence>